<evidence type="ECO:0000313" key="8">
    <source>
        <dbReference type="RefSeq" id="XP_014667658.1"/>
    </source>
</evidence>
<evidence type="ECO:0000256" key="2">
    <source>
        <dbReference type="ARBA" id="ARBA00022737"/>
    </source>
</evidence>
<dbReference type="Proteomes" id="UP000695022">
    <property type="component" value="Unplaced"/>
</dbReference>
<keyword evidence="4" id="KW-0862">Zinc</keyword>
<dbReference type="GeneID" id="106809182"/>
<dbReference type="RefSeq" id="XP_014667658.1">
    <property type="nucleotide sequence ID" value="XM_014812172.1"/>
</dbReference>
<name>A0ABM1E637_PRICU</name>
<reference evidence="8" key="1">
    <citation type="submission" date="2025-08" db="UniProtKB">
        <authorList>
            <consortium name="RefSeq"/>
        </authorList>
    </citation>
    <scope>IDENTIFICATION</scope>
</reference>
<feature type="domain" description="C2H2-type" evidence="6">
    <location>
        <begin position="320"/>
        <end position="343"/>
    </location>
</feature>
<keyword evidence="1" id="KW-0479">Metal-binding</keyword>
<dbReference type="Gene3D" id="3.30.160.60">
    <property type="entry name" value="Classic Zinc Finger"/>
    <property type="match status" value="3"/>
</dbReference>
<evidence type="ECO:0000256" key="1">
    <source>
        <dbReference type="ARBA" id="ARBA00022723"/>
    </source>
</evidence>
<protein>
    <submittedName>
        <fullName evidence="8">Zinc finger protein 236-like</fullName>
    </submittedName>
</protein>
<evidence type="ECO:0000256" key="4">
    <source>
        <dbReference type="ARBA" id="ARBA00022833"/>
    </source>
</evidence>
<dbReference type="SUPFAM" id="SSF57667">
    <property type="entry name" value="beta-beta-alpha zinc fingers"/>
    <property type="match status" value="2"/>
</dbReference>
<dbReference type="SMART" id="SM00355">
    <property type="entry name" value="ZnF_C2H2"/>
    <property type="match status" value="12"/>
</dbReference>
<dbReference type="PROSITE" id="PS50157">
    <property type="entry name" value="ZINC_FINGER_C2H2_2"/>
    <property type="match status" value="4"/>
</dbReference>
<sequence>MSASGDQEEYLTVILRVVGGVAEEYQHSLTLRVDSLAVLFCPACGNSFGNKLDYIGHIRTHTLAASGQQSKPMPLLQPVQLAKPVKRPNAQQNPFVSLSDIMLYSAYQEPSKRVRVMSAASPVTMDNPSAVAAPTFSTLSGFGSTLSEPHADQSHGFVEQQPLMSLSLDDIALVNADLDTPLSRALSEISDYSDLQSVQTDVSGLQESGIFLGAAEHGFSVDAEKKKLIINLHRLPEDVIEKFKQPQMPSAHFARQQQQQQLASASDLLVTVQPAAQPHVGNQATHTNKPDTICQQCGKLFQYRMAFLKHIQSCKTNGPFKCKMCGMQFPVGLELRKHMDNYHRAMPLRKKKESMKGKVGRGTSCQLCGKVMQKGALLAHLSEHSEMNSDPQKSLTSTYKLVDAPPAIPLEPEVITSAEGGHIDESVQETVERLFNDYRFEVEESRPGAGTVTEESAAGGSIFHCRPCELGFDAAQLFYDHCLAHTDARCPICERSLPDGARLRQHVHRHIACHRCSVCSLLFPGALARDTHATVEHLVATATRRVDCHECNTAFADDESYMSHVVRCHNLQPKIPLMKTAATAAIGKPCGDGSLVNSGQQMTVTNGEQQMTVADAGQQMTMTDGERMIMTDGGQVTVTDGGQMMVVTDGGQMTVTDGGQMTMTDGGQMTMTDGGQQMIVTNGRQQMAAAEEVQQVTGMAAAVSDASHPHHRCQQCGATFKSKVRYNTHLAKVHQQQPYKCTLCCHALETKTDYVAHLSAHASDGSPVGDGSNGGGGFSCYVCAREYGVASKCQQHLFRAHGVKPYLCQLCGEHLEHINDLLFHLDNHSKENTTAAEGAPVEIAPSVPPGGATVTVETSESSAARTAAAAGGQRGFLEKYMDFSNRGSDEDILSQLSLNPASLASLGASGDLDLHMEVESDTEAEWQEHG</sequence>
<keyword evidence="3 5" id="KW-0863">Zinc-finger</keyword>
<accession>A0ABM1E637</accession>
<gene>
    <name evidence="8" type="primary">LOC106809182</name>
</gene>
<keyword evidence="2" id="KW-0677">Repeat</keyword>
<proteinExistence type="predicted"/>
<evidence type="ECO:0000256" key="3">
    <source>
        <dbReference type="ARBA" id="ARBA00022771"/>
    </source>
</evidence>
<organism evidence="7 8">
    <name type="scientific">Priapulus caudatus</name>
    <name type="common">Priapulid worm</name>
    <dbReference type="NCBI Taxonomy" id="37621"/>
    <lineage>
        <taxon>Eukaryota</taxon>
        <taxon>Metazoa</taxon>
        <taxon>Ecdysozoa</taxon>
        <taxon>Scalidophora</taxon>
        <taxon>Priapulida</taxon>
        <taxon>Priapulimorpha</taxon>
        <taxon>Priapulimorphida</taxon>
        <taxon>Priapulidae</taxon>
        <taxon>Priapulus</taxon>
    </lineage>
</organism>
<feature type="domain" description="C2H2-type" evidence="6">
    <location>
        <begin position="711"/>
        <end position="739"/>
    </location>
</feature>
<dbReference type="PROSITE" id="PS00028">
    <property type="entry name" value="ZINC_FINGER_C2H2_1"/>
    <property type="match status" value="9"/>
</dbReference>
<dbReference type="InterPro" id="IPR036236">
    <property type="entry name" value="Znf_C2H2_sf"/>
</dbReference>
<dbReference type="InterPro" id="IPR013087">
    <property type="entry name" value="Znf_C2H2_type"/>
</dbReference>
<evidence type="ECO:0000256" key="5">
    <source>
        <dbReference type="PROSITE-ProRule" id="PRU00042"/>
    </source>
</evidence>
<evidence type="ECO:0000313" key="7">
    <source>
        <dbReference type="Proteomes" id="UP000695022"/>
    </source>
</evidence>
<dbReference type="PANTHER" id="PTHR24379">
    <property type="entry name" value="KRAB AND ZINC FINGER DOMAIN-CONTAINING"/>
    <property type="match status" value="1"/>
</dbReference>
<feature type="domain" description="C2H2-type" evidence="6">
    <location>
        <begin position="806"/>
        <end position="833"/>
    </location>
</feature>
<dbReference type="PANTHER" id="PTHR24379:SF127">
    <property type="entry name" value="BLOODY FINGERS-RELATED"/>
    <property type="match status" value="1"/>
</dbReference>
<keyword evidence="7" id="KW-1185">Reference proteome</keyword>
<feature type="domain" description="C2H2-type" evidence="6">
    <location>
        <begin position="39"/>
        <end position="62"/>
    </location>
</feature>
<evidence type="ECO:0000259" key="6">
    <source>
        <dbReference type="PROSITE" id="PS50157"/>
    </source>
</evidence>